<dbReference type="EMBL" id="JAZDWU010000002">
    <property type="protein sequence ID" value="KAL0012808.1"/>
    <property type="molecule type" value="Genomic_DNA"/>
</dbReference>
<keyword evidence="2 4" id="KW-0863">Zinc-finger</keyword>
<dbReference type="Pfam" id="PF03101">
    <property type="entry name" value="FAR1"/>
    <property type="match status" value="1"/>
</dbReference>
<evidence type="ECO:0000313" key="9">
    <source>
        <dbReference type="EMBL" id="KAL0012808.1"/>
    </source>
</evidence>
<dbReference type="InterPro" id="IPR007527">
    <property type="entry name" value="Znf_SWIM"/>
</dbReference>
<dbReference type="Proteomes" id="UP001459277">
    <property type="component" value="Unassembled WGS sequence"/>
</dbReference>
<feature type="transmembrane region" description="Helical" evidence="6">
    <location>
        <begin position="984"/>
        <end position="1005"/>
    </location>
</feature>
<dbReference type="Gene3D" id="3.30.800.10">
    <property type="entry name" value="Phosphatidylinositol Phosphate Kinase II Beta"/>
    <property type="match status" value="1"/>
</dbReference>
<keyword evidence="10" id="KW-1185">Reference proteome</keyword>
<feature type="domain" description="SWIM-type" evidence="8">
    <location>
        <begin position="535"/>
        <end position="571"/>
    </location>
</feature>
<keyword evidence="5" id="KW-0175">Coiled coil</keyword>
<dbReference type="PANTHER" id="PTHR47718:SF15">
    <property type="entry name" value="PROTEIN FAR1-RELATED SEQUENCE 5-LIKE"/>
    <property type="match status" value="1"/>
</dbReference>
<dbReference type="Pfam" id="PF26175">
    <property type="entry name" value="HTH_FAR1"/>
    <property type="match status" value="1"/>
</dbReference>
<evidence type="ECO:0000256" key="2">
    <source>
        <dbReference type="ARBA" id="ARBA00022771"/>
    </source>
</evidence>
<evidence type="ECO:0000259" key="7">
    <source>
        <dbReference type="PROSITE" id="PS50158"/>
    </source>
</evidence>
<comment type="caution">
    <text evidence="9">The sequence shown here is derived from an EMBL/GenBank/DDBJ whole genome shotgun (WGS) entry which is preliminary data.</text>
</comment>
<protein>
    <recommendedName>
        <fullName evidence="11">Protein FAR1-RELATED SEQUENCE</fullName>
    </recommendedName>
</protein>
<dbReference type="InterPro" id="IPR018289">
    <property type="entry name" value="MULE_transposase_dom"/>
</dbReference>
<evidence type="ECO:0008006" key="11">
    <source>
        <dbReference type="Google" id="ProtNLM"/>
    </source>
</evidence>
<evidence type="ECO:0000256" key="4">
    <source>
        <dbReference type="PROSITE-ProRule" id="PRU00047"/>
    </source>
</evidence>
<evidence type="ECO:0000313" key="10">
    <source>
        <dbReference type="Proteomes" id="UP001459277"/>
    </source>
</evidence>
<feature type="coiled-coil region" evidence="5">
    <location>
        <begin position="631"/>
        <end position="658"/>
    </location>
</feature>
<keyword evidence="1" id="KW-0479">Metal-binding</keyword>
<keyword evidence="3" id="KW-0862">Zinc</keyword>
<dbReference type="PROSITE" id="PS50158">
    <property type="entry name" value="ZF_CCHC"/>
    <property type="match status" value="1"/>
</dbReference>
<feature type="transmembrane region" description="Helical" evidence="6">
    <location>
        <begin position="958"/>
        <end position="978"/>
    </location>
</feature>
<feature type="transmembrane region" description="Helical" evidence="6">
    <location>
        <begin position="892"/>
        <end position="915"/>
    </location>
</feature>
<dbReference type="InterPro" id="IPR027484">
    <property type="entry name" value="PInositol-4-P-5-kinase_N"/>
</dbReference>
<keyword evidence="6" id="KW-0472">Membrane</keyword>
<evidence type="ECO:0000256" key="6">
    <source>
        <dbReference type="SAM" id="Phobius"/>
    </source>
</evidence>
<evidence type="ECO:0000256" key="3">
    <source>
        <dbReference type="ARBA" id="ARBA00022833"/>
    </source>
</evidence>
<feature type="domain" description="CCHC-type" evidence="7">
    <location>
        <begin position="696"/>
        <end position="713"/>
    </location>
</feature>
<dbReference type="PROSITE" id="PS50966">
    <property type="entry name" value="ZF_SWIM"/>
    <property type="match status" value="1"/>
</dbReference>
<keyword evidence="6" id="KW-0812">Transmembrane</keyword>
<evidence type="ECO:0000256" key="1">
    <source>
        <dbReference type="ARBA" id="ARBA00022723"/>
    </source>
</evidence>
<accession>A0AAW2DTB6</accession>
<reference evidence="9 10" key="1">
    <citation type="submission" date="2024-01" db="EMBL/GenBank/DDBJ databases">
        <title>A telomere-to-telomere, gap-free genome of sweet tea (Lithocarpus litseifolius).</title>
        <authorList>
            <person name="Zhou J."/>
        </authorList>
    </citation>
    <scope>NUCLEOTIDE SEQUENCE [LARGE SCALE GENOMIC DNA]</scope>
    <source>
        <strain evidence="9">Zhou-2022a</strain>
        <tissue evidence="9">Leaf</tissue>
    </source>
</reference>
<sequence>MDHDMETEGNTDSIDVEKHWSTVLEKGIDQLTDAQITSLKFSSLDDGGEFYNTYAKLVGFSIRKDEIKRNKNNIVTSRRWVCAKEGFRKNEANLNCMRERPVTRCGCKAAFRIRFERQSGEWVVGEFKREHNHDLVPQFETQFLRSHRTIKDSDKAQIIALHNVGVKSNQIMDHMIQQAGGYENIGFTPKDLYNFLAAIRSNSTRDGDAECALAYLQAKADMDSTFFFQYTVDEENRLANLFWTDSQSRLDYACFGDVVAFDTTYKTNVYKKPLVILVGVNHHRQTIVFGFGLLLDETVETYTWVLQNLLVAMNNKTPISVVTDGDKAMSKAIKTVFPKSRHRLCVWHLERNAFANLQDKEVYESFIRCMVRYVTPDEFEDMWKKMVDNRHLHNHEWLHEMYGKKMKWAEAYMRGHFFSGCRSTQRCEAMNAFLNRFLDRKTRLYELFQQVDRALSRIRHNETGADFSSNYTEPILITGLAEIEKHAAAIFTREIFSMVQEELLNEQKFIVLYYIDKEGYRTYTLSQYASPDSRWEVVYCQDDQSMKCSCLLFESYGYPCGHLFAIMKVEHLKQIPPSCIMNRWLKTAKSDLPCKLESQMSPDIIRLARFSALSASCSQMCYFGSRTTQGFEELKVEIARLTRRMEELYNSSKEAAEDGIRTASNKANLNVRDPAIVKTKGDHGSTSNNHSRVKVRRCSSCNNAGHTRRTCPSTHIQQGEHVDGDNAPESMEHPAVEDVVSRAADGTSAVQDTDFASLRSQLGPLAAILLCIDIAATSARYAKMSQQLLNKSRQKVNIAFPGTGMVHLLLQKSKIFCLIFHYVVVRRLMLTMNSTMDRYTVGKITPIQRREVRTSDFGPRASFWMNFPKEGSQLTPPHQSEDFKWKDYCPMVFRWTFALVMVYFALGTIVSAYGCRLSSKKPHSKNGYSAESVQRELEEIQQKVGLWGYLMLITDQTCVGAVMLTDIVFWCILVPFLLGDQFSLTLLIGGIHSLNAVFLILDTALNRLGFIKLSKDARFGWASNRFATVTTFGAQIETIKQKLQPENVAIWFK</sequence>
<organism evidence="9 10">
    <name type="scientific">Lithocarpus litseifolius</name>
    <dbReference type="NCBI Taxonomy" id="425828"/>
    <lineage>
        <taxon>Eukaryota</taxon>
        <taxon>Viridiplantae</taxon>
        <taxon>Streptophyta</taxon>
        <taxon>Embryophyta</taxon>
        <taxon>Tracheophyta</taxon>
        <taxon>Spermatophyta</taxon>
        <taxon>Magnoliopsida</taxon>
        <taxon>eudicotyledons</taxon>
        <taxon>Gunneridae</taxon>
        <taxon>Pentapetalae</taxon>
        <taxon>rosids</taxon>
        <taxon>fabids</taxon>
        <taxon>Fagales</taxon>
        <taxon>Fagaceae</taxon>
        <taxon>Lithocarpus</taxon>
    </lineage>
</organism>
<dbReference type="SMART" id="SM00575">
    <property type="entry name" value="ZnF_PMZ"/>
    <property type="match status" value="1"/>
</dbReference>
<name>A0AAW2DTB6_9ROSI</name>
<dbReference type="InterPro" id="IPR058778">
    <property type="entry name" value="HTH_FAR1-11-like"/>
</dbReference>
<proteinExistence type="predicted"/>
<dbReference type="GO" id="GO:0008270">
    <property type="term" value="F:zinc ion binding"/>
    <property type="evidence" value="ECO:0007669"/>
    <property type="project" value="UniProtKB-KW"/>
</dbReference>
<dbReference type="InterPro" id="IPR006564">
    <property type="entry name" value="Znf_PMZ"/>
</dbReference>
<dbReference type="AlphaFoldDB" id="A0AAW2DTB6"/>
<evidence type="ECO:0000256" key="5">
    <source>
        <dbReference type="SAM" id="Coils"/>
    </source>
</evidence>
<evidence type="ECO:0000259" key="8">
    <source>
        <dbReference type="PROSITE" id="PS50966"/>
    </source>
</evidence>
<dbReference type="Pfam" id="PF10551">
    <property type="entry name" value="MULE"/>
    <property type="match status" value="1"/>
</dbReference>
<dbReference type="GO" id="GO:0003676">
    <property type="term" value="F:nucleic acid binding"/>
    <property type="evidence" value="ECO:0007669"/>
    <property type="project" value="InterPro"/>
</dbReference>
<gene>
    <name evidence="9" type="ORF">SO802_007916</name>
</gene>
<dbReference type="SUPFAM" id="SSF56104">
    <property type="entry name" value="SAICAR synthase-like"/>
    <property type="match status" value="1"/>
</dbReference>
<keyword evidence="6" id="KW-1133">Transmembrane helix</keyword>
<dbReference type="InterPro" id="IPR004330">
    <property type="entry name" value="FAR1_DNA_bnd_dom"/>
</dbReference>
<dbReference type="InterPro" id="IPR001878">
    <property type="entry name" value="Znf_CCHC"/>
</dbReference>
<dbReference type="PANTHER" id="PTHR47718">
    <property type="entry name" value="OS01G0519700 PROTEIN"/>
    <property type="match status" value="1"/>
</dbReference>